<dbReference type="EMBL" id="JADCKQ010000008">
    <property type="protein sequence ID" value="MBI1494359.1"/>
    <property type="molecule type" value="Genomic_DNA"/>
</dbReference>
<evidence type="ECO:0000313" key="2">
    <source>
        <dbReference type="EMBL" id="MBI1494359.1"/>
    </source>
</evidence>
<keyword evidence="3" id="KW-1185">Reference proteome</keyword>
<name>A0A8J7IY67_9RHOB</name>
<dbReference type="Gene3D" id="2.40.33.20">
    <property type="entry name" value="PK beta-barrel domain-like"/>
    <property type="match status" value="1"/>
</dbReference>
<dbReference type="InterPro" id="IPR005303">
    <property type="entry name" value="MOCOS_middle"/>
</dbReference>
<feature type="domain" description="MOSC" evidence="1">
    <location>
        <begin position="98"/>
        <end position="250"/>
    </location>
</feature>
<dbReference type="Proteomes" id="UP000640583">
    <property type="component" value="Unassembled WGS sequence"/>
</dbReference>
<dbReference type="SUPFAM" id="SSF50800">
    <property type="entry name" value="PK beta-barrel domain-like"/>
    <property type="match status" value="1"/>
</dbReference>
<dbReference type="RefSeq" id="WP_228849126.1">
    <property type="nucleotide sequence ID" value="NZ_JADCKQ010000008.1"/>
</dbReference>
<organism evidence="2 3">
    <name type="scientific">Halocynthiibacter styelae</name>
    <dbReference type="NCBI Taxonomy" id="2761955"/>
    <lineage>
        <taxon>Bacteria</taxon>
        <taxon>Pseudomonadati</taxon>
        <taxon>Pseudomonadota</taxon>
        <taxon>Alphaproteobacteria</taxon>
        <taxon>Rhodobacterales</taxon>
        <taxon>Paracoccaceae</taxon>
        <taxon>Halocynthiibacter</taxon>
    </lineage>
</organism>
<accession>A0A8J7IY67</accession>
<comment type="caution">
    <text evidence="2">The sequence shown here is derived from an EMBL/GenBank/DDBJ whole genome shotgun (WGS) entry which is preliminary data.</text>
</comment>
<evidence type="ECO:0000313" key="3">
    <source>
        <dbReference type="Proteomes" id="UP000640583"/>
    </source>
</evidence>
<protein>
    <submittedName>
        <fullName evidence="2">MOSC domain-containing protein</fullName>
    </submittedName>
</protein>
<dbReference type="InterPro" id="IPR005302">
    <property type="entry name" value="MoCF_Sase_C"/>
</dbReference>
<reference evidence="2" key="1">
    <citation type="submission" date="2020-10" db="EMBL/GenBank/DDBJ databases">
        <title>Paenihalocynthiibacter styelae gen. nov., sp. nov., isolated from stalked sea squirt Styela clava.</title>
        <authorList>
            <person name="Kim Y.-O."/>
            <person name="Yoon J.-H."/>
        </authorList>
    </citation>
    <scope>NUCLEOTIDE SEQUENCE</scope>
    <source>
        <strain evidence="2">MYP1-1</strain>
    </source>
</reference>
<sequence>MGTLAQIWRHPIKAHGREAIVNARLEPGRALPLDRLWAVAHEKAKLDASTDGWHRCPNFSRGASAPLLQAMECRVDQASQTLTLTHPAKPGITLNPDDEADQARLIDWLQDFTPDGRPRPVKIVKAQNAMTDSQTVSLSLMNLASNQEIGELLGQEISPLRWRGNMLVTGLDPWEERGWIGKNIRIGSAEFYIRKEITRCRMTEANPDTGTRDADTLGALKRGWDIQEMGVHAVVTKAGEITVDDKVEVL</sequence>
<dbReference type="PROSITE" id="PS51340">
    <property type="entry name" value="MOSC"/>
    <property type="match status" value="1"/>
</dbReference>
<dbReference type="Pfam" id="PF03476">
    <property type="entry name" value="MOSC_N"/>
    <property type="match status" value="1"/>
</dbReference>
<dbReference type="GO" id="GO:0030170">
    <property type="term" value="F:pyridoxal phosphate binding"/>
    <property type="evidence" value="ECO:0007669"/>
    <property type="project" value="InterPro"/>
</dbReference>
<dbReference type="Pfam" id="PF03473">
    <property type="entry name" value="MOSC"/>
    <property type="match status" value="1"/>
</dbReference>
<proteinExistence type="predicted"/>
<evidence type="ECO:0000259" key="1">
    <source>
        <dbReference type="PROSITE" id="PS51340"/>
    </source>
</evidence>
<dbReference type="GO" id="GO:0030151">
    <property type="term" value="F:molybdenum ion binding"/>
    <property type="evidence" value="ECO:0007669"/>
    <property type="project" value="InterPro"/>
</dbReference>
<dbReference type="AlphaFoldDB" id="A0A8J7IY67"/>
<dbReference type="GO" id="GO:0003824">
    <property type="term" value="F:catalytic activity"/>
    <property type="evidence" value="ECO:0007669"/>
    <property type="project" value="InterPro"/>
</dbReference>
<gene>
    <name evidence="2" type="ORF">H1D41_11980</name>
</gene>
<dbReference type="InterPro" id="IPR011037">
    <property type="entry name" value="Pyrv_Knase-like_insert_dom_sf"/>
</dbReference>